<dbReference type="PANTHER" id="PTHR42786">
    <property type="entry name" value="TRNA/RRNA METHYLTRANSFERASE"/>
    <property type="match status" value="1"/>
</dbReference>
<dbReference type="GO" id="GO:0008173">
    <property type="term" value="F:RNA methyltransferase activity"/>
    <property type="evidence" value="ECO:0007669"/>
    <property type="project" value="InterPro"/>
</dbReference>
<evidence type="ECO:0000256" key="4">
    <source>
        <dbReference type="ARBA" id="ARBA00022691"/>
    </source>
</evidence>
<dbReference type="InterPro" id="IPR001537">
    <property type="entry name" value="SpoU_MeTrfase"/>
</dbReference>
<dbReference type="KEGG" id="soa:G3M56_004775"/>
<proteinExistence type="inferred from homology"/>
<dbReference type="SUPFAM" id="SSF75217">
    <property type="entry name" value="alpha/beta knot"/>
    <property type="match status" value="1"/>
</dbReference>
<name>A0A6B3L625_9BACT</name>
<protein>
    <submittedName>
        <fullName evidence="6">RNA methyltransferase</fullName>
    </submittedName>
</protein>
<dbReference type="InterPro" id="IPR029028">
    <property type="entry name" value="Alpha/beta_knot_MTases"/>
</dbReference>
<gene>
    <name evidence="6" type="ORF">G3M56_004775</name>
</gene>
<feature type="domain" description="tRNA/rRNA methyltransferase SpoU type" evidence="5">
    <location>
        <begin position="22"/>
        <end position="147"/>
    </location>
</feature>
<dbReference type="EMBL" id="CP066776">
    <property type="protein sequence ID" value="QQL45899.1"/>
    <property type="molecule type" value="Genomic_DNA"/>
</dbReference>
<dbReference type="CDD" id="cd18098">
    <property type="entry name" value="SpoU-like"/>
    <property type="match status" value="1"/>
</dbReference>
<dbReference type="PANTHER" id="PTHR42786:SF6">
    <property type="entry name" value="TRNA_RRNA METHYLTRANSFERASE SPOU TYPE DOMAIN-CONTAINING PROTEIN"/>
    <property type="match status" value="1"/>
</dbReference>
<dbReference type="InterPro" id="IPR029026">
    <property type="entry name" value="tRNA_m1G_MTases_N"/>
</dbReference>
<evidence type="ECO:0000256" key="2">
    <source>
        <dbReference type="ARBA" id="ARBA00022603"/>
    </source>
</evidence>
<evidence type="ECO:0000256" key="1">
    <source>
        <dbReference type="ARBA" id="ARBA00007228"/>
    </source>
</evidence>
<reference evidence="6 7" key="1">
    <citation type="submission" date="2020-12" db="EMBL/GenBank/DDBJ databases">
        <title>Sulforoseuscoccus oceanibium gen. nov., sp. nov., a representative of the phylum Verrucomicrobia with special cytoplasmic membrane, and proposal of Sulforoseuscoccusaceae fam. nov.</title>
        <authorList>
            <person name="Xi F."/>
        </authorList>
    </citation>
    <scope>NUCLEOTIDE SEQUENCE [LARGE SCALE GENOMIC DNA]</scope>
    <source>
        <strain evidence="6 7">T37</strain>
    </source>
</reference>
<keyword evidence="3 6" id="KW-0808">Transferase</keyword>
<dbReference type="GO" id="GO:0002128">
    <property type="term" value="P:tRNA nucleoside ribose methylation"/>
    <property type="evidence" value="ECO:0007669"/>
    <property type="project" value="TreeGrafter"/>
</dbReference>
<comment type="similarity">
    <text evidence="1">Belongs to the class IV-like SAM-binding methyltransferase superfamily. RNA methyltransferase TrmH family.</text>
</comment>
<evidence type="ECO:0000256" key="3">
    <source>
        <dbReference type="ARBA" id="ARBA00022679"/>
    </source>
</evidence>
<keyword evidence="7" id="KW-1185">Reference proteome</keyword>
<dbReference type="Gene3D" id="3.40.1280.10">
    <property type="match status" value="1"/>
</dbReference>
<dbReference type="GO" id="GO:0003723">
    <property type="term" value="F:RNA binding"/>
    <property type="evidence" value="ECO:0007669"/>
    <property type="project" value="InterPro"/>
</dbReference>
<evidence type="ECO:0000313" key="6">
    <source>
        <dbReference type="EMBL" id="QQL45899.1"/>
    </source>
</evidence>
<sequence length="167" mass="18720">MGKLKQQYETDGYFGIGILHARNGTNIGTLWRTAYILGASYIFTIDRKYQKQSTDITQTWSRIPLFHYDDFDAFYDNLPRGCQLVGLELTDDSVPISEFVHPPRAVYLLGCENVGLPRKVLDRCHSVVSLPGNFSLNVAVAGSVVAYDRVNKIGGRLPERTDVAPEH</sequence>
<dbReference type="Pfam" id="PF00588">
    <property type="entry name" value="SpoU_methylase"/>
    <property type="match status" value="1"/>
</dbReference>
<dbReference type="GO" id="GO:0005829">
    <property type="term" value="C:cytosol"/>
    <property type="evidence" value="ECO:0007669"/>
    <property type="project" value="TreeGrafter"/>
</dbReference>
<dbReference type="RefSeq" id="WP_164365575.1">
    <property type="nucleotide sequence ID" value="NZ_CP066776.1"/>
</dbReference>
<evidence type="ECO:0000313" key="7">
    <source>
        <dbReference type="Proteomes" id="UP000475117"/>
    </source>
</evidence>
<dbReference type="InterPro" id="IPR004384">
    <property type="entry name" value="RNA_MeTrfase_TrmJ/LasT"/>
</dbReference>
<accession>A0A6B3L625</accession>
<keyword evidence="4" id="KW-0949">S-adenosyl-L-methionine</keyword>
<evidence type="ECO:0000259" key="5">
    <source>
        <dbReference type="Pfam" id="PF00588"/>
    </source>
</evidence>
<dbReference type="AlphaFoldDB" id="A0A6B3L625"/>
<keyword evidence="2 6" id="KW-0489">Methyltransferase</keyword>
<dbReference type="Proteomes" id="UP000475117">
    <property type="component" value="Chromosome"/>
</dbReference>
<organism evidence="6 7">
    <name type="scientific">Sulfuriroseicoccus oceanibius</name>
    <dbReference type="NCBI Taxonomy" id="2707525"/>
    <lineage>
        <taxon>Bacteria</taxon>
        <taxon>Pseudomonadati</taxon>
        <taxon>Verrucomicrobiota</taxon>
        <taxon>Verrucomicrobiia</taxon>
        <taxon>Verrucomicrobiales</taxon>
        <taxon>Verrucomicrobiaceae</taxon>
        <taxon>Sulfuriroseicoccus</taxon>
    </lineage>
</organism>